<gene>
    <name evidence="2" type="ORF">Sste5346_007824</name>
</gene>
<dbReference type="EMBL" id="JAWCUI010000055">
    <property type="protein sequence ID" value="KAL1891191.1"/>
    <property type="molecule type" value="Genomic_DNA"/>
</dbReference>
<feature type="region of interest" description="Disordered" evidence="1">
    <location>
        <begin position="1"/>
        <end position="52"/>
    </location>
</feature>
<dbReference type="Proteomes" id="UP001583186">
    <property type="component" value="Unassembled WGS sequence"/>
</dbReference>
<evidence type="ECO:0000313" key="2">
    <source>
        <dbReference type="EMBL" id="KAL1891191.1"/>
    </source>
</evidence>
<name>A0ABR3YTH2_9PEZI</name>
<keyword evidence="3" id="KW-1185">Reference proteome</keyword>
<organism evidence="2 3">
    <name type="scientific">Sporothrix stenoceras</name>
    <dbReference type="NCBI Taxonomy" id="5173"/>
    <lineage>
        <taxon>Eukaryota</taxon>
        <taxon>Fungi</taxon>
        <taxon>Dikarya</taxon>
        <taxon>Ascomycota</taxon>
        <taxon>Pezizomycotina</taxon>
        <taxon>Sordariomycetes</taxon>
        <taxon>Sordariomycetidae</taxon>
        <taxon>Ophiostomatales</taxon>
        <taxon>Ophiostomataceae</taxon>
        <taxon>Sporothrix</taxon>
    </lineage>
</organism>
<feature type="compositionally biased region" description="Low complexity" evidence="1">
    <location>
        <begin position="13"/>
        <end position="23"/>
    </location>
</feature>
<feature type="compositionally biased region" description="Low complexity" evidence="1">
    <location>
        <begin position="312"/>
        <end position="326"/>
    </location>
</feature>
<accession>A0ABR3YTH2</accession>
<comment type="caution">
    <text evidence="2">The sequence shown here is derived from an EMBL/GenBank/DDBJ whole genome shotgun (WGS) entry which is preliminary data.</text>
</comment>
<feature type="compositionally biased region" description="Polar residues" evidence="1">
    <location>
        <begin position="181"/>
        <end position="193"/>
    </location>
</feature>
<protein>
    <submittedName>
        <fullName evidence="2">Uncharacterized protein</fullName>
    </submittedName>
</protein>
<feature type="compositionally biased region" description="Basic and acidic residues" evidence="1">
    <location>
        <begin position="30"/>
        <end position="41"/>
    </location>
</feature>
<proteinExistence type="predicted"/>
<feature type="region of interest" description="Disordered" evidence="1">
    <location>
        <begin position="303"/>
        <end position="326"/>
    </location>
</feature>
<feature type="compositionally biased region" description="Low complexity" evidence="1">
    <location>
        <begin position="203"/>
        <end position="216"/>
    </location>
</feature>
<feature type="region of interest" description="Disordered" evidence="1">
    <location>
        <begin position="161"/>
        <end position="239"/>
    </location>
</feature>
<evidence type="ECO:0000313" key="3">
    <source>
        <dbReference type="Proteomes" id="UP001583186"/>
    </source>
</evidence>
<feature type="compositionally biased region" description="Low complexity" evidence="1">
    <location>
        <begin position="226"/>
        <end position="239"/>
    </location>
</feature>
<sequence>MPRGSGSPPPAGSPASSTHSSRTQNGSTVRKSERSHEENQERAFIAASRRADRSLEARIQSARMASNIHKQRTGRGFKISEEIVLKEDMYEEEDDDLPRLQRNQNRGYSLDLNNIPAGVSVSEYHARMLHEAEINDLFARTFGSLSGPSPVMPQGQVPLQQLQQTQPQMQQPQHAPVLARQDSSMSQQSQGTAEQYAIQFRLQQQQHQQYHNQQQQPPYPNPTQPQQPGQLYQAQQQQPFLVQQQQQQRVNVNDPAYFQHRTSIASVAVSNDGSGSFTMVGASPHAAHAGLVGPASRTNSVATGADMLPGLSNASSSNDTGSNTGSHRMPMAIDMSTVAGGYTIPATAHDGFRPSLGVLPSHILSPQAPGLDYASTPNTTPSVSTSASQGEAPLNRLRTISSTHNNSHLLIDGSIAAVSTHSAMPHIRRESSGNVLTSFGAVATMSMSPTSATVKPIDTAAWAEDAGTAATMYPVLDPNVPQLVNGSVLNGSALSDSTAMTMPMAWSTYPQDGSIPATAGPATDVPFSQPMAMDSSMSAPVDFMTTDQPRPGSTAAFPSQVPMHALPPNMTADAMKEQLSSRIGTPGGGEGDHWNEWISFQNTAE</sequence>
<reference evidence="2 3" key="1">
    <citation type="journal article" date="2024" name="IMA Fungus">
        <title>IMA Genome - F19 : A genome assembly and annotation guide to empower mycologists, including annotated draft genome sequences of Ceratocystis pirilliformis, Diaporthe australafricana, Fusarium ophioides, Paecilomyces lecythidis, and Sporothrix stenoceras.</title>
        <authorList>
            <person name="Aylward J."/>
            <person name="Wilson A.M."/>
            <person name="Visagie C.M."/>
            <person name="Spraker J."/>
            <person name="Barnes I."/>
            <person name="Buitendag C."/>
            <person name="Ceriani C."/>
            <person name="Del Mar Angel L."/>
            <person name="du Plessis D."/>
            <person name="Fuchs T."/>
            <person name="Gasser K."/>
            <person name="Kramer D."/>
            <person name="Li W."/>
            <person name="Munsamy K."/>
            <person name="Piso A."/>
            <person name="Price J.L."/>
            <person name="Sonnekus B."/>
            <person name="Thomas C."/>
            <person name="van der Nest A."/>
            <person name="van Dijk A."/>
            <person name="van Heerden A."/>
            <person name="van Vuuren N."/>
            <person name="Yilmaz N."/>
            <person name="Duong T.A."/>
            <person name="van der Merwe N.A."/>
            <person name="Wingfield M.J."/>
            <person name="Wingfield B.D."/>
        </authorList>
    </citation>
    <scope>NUCLEOTIDE SEQUENCE [LARGE SCALE GENOMIC DNA]</scope>
    <source>
        <strain evidence="2 3">CMW 5346</strain>
    </source>
</reference>
<evidence type="ECO:0000256" key="1">
    <source>
        <dbReference type="SAM" id="MobiDB-lite"/>
    </source>
</evidence>
<feature type="compositionally biased region" description="Low complexity" evidence="1">
    <location>
        <begin position="161"/>
        <end position="173"/>
    </location>
</feature>